<comment type="similarity">
    <text evidence="4">Belongs to the thiolase-like superfamily. Beta-ketoacyl-ACP synthases family.</text>
</comment>
<dbReference type="InterPro" id="IPR014030">
    <property type="entry name" value="Ketoacyl_synth_N"/>
</dbReference>
<dbReference type="InterPro" id="IPR014031">
    <property type="entry name" value="Ketoacyl_synth_C"/>
</dbReference>
<dbReference type="GO" id="GO:0044550">
    <property type="term" value="P:secondary metabolite biosynthetic process"/>
    <property type="evidence" value="ECO:0007669"/>
    <property type="project" value="TreeGrafter"/>
</dbReference>
<dbReference type="RefSeq" id="XP_040717129.1">
    <property type="nucleotide sequence ID" value="XM_040865041.1"/>
</dbReference>
<keyword evidence="3 4" id="KW-0808">Transferase</keyword>
<comment type="caution">
    <text evidence="6">The sequence shown here is derived from an EMBL/GenBank/DDBJ whole genome shotgun (WGS) entry which is preliminary data.</text>
</comment>
<dbReference type="GO" id="GO:0006633">
    <property type="term" value="P:fatty acid biosynthetic process"/>
    <property type="evidence" value="ECO:0007669"/>
    <property type="project" value="InterPro"/>
</dbReference>
<evidence type="ECO:0000259" key="5">
    <source>
        <dbReference type="PROSITE" id="PS52004"/>
    </source>
</evidence>
<dbReference type="Pfam" id="PF02801">
    <property type="entry name" value="Ketoacyl-synt_C"/>
    <property type="match status" value="1"/>
</dbReference>
<dbReference type="PANTHER" id="PTHR43775">
    <property type="entry name" value="FATTY ACID SYNTHASE"/>
    <property type="match status" value="1"/>
</dbReference>
<proteinExistence type="inferred from homology"/>
<reference evidence="6 7" key="1">
    <citation type="submission" date="2016-07" db="EMBL/GenBank/DDBJ databases">
        <title>Pervasive Adenine N6-methylation of Active Genes in Fungi.</title>
        <authorList>
            <consortium name="DOE Joint Genome Institute"/>
            <person name="Mondo S.J."/>
            <person name="Dannebaum R.O."/>
            <person name="Kuo R.C."/>
            <person name="Labutti K."/>
            <person name="Haridas S."/>
            <person name="Kuo A."/>
            <person name="Salamov A."/>
            <person name="Ahrendt S.R."/>
            <person name="Lipzen A."/>
            <person name="Sullivan W."/>
            <person name="Andreopoulos W.B."/>
            <person name="Clum A."/>
            <person name="Lindquist E."/>
            <person name="Daum C."/>
            <person name="Ramamoorthy G.K."/>
            <person name="Gryganskyi A."/>
            <person name="Culley D."/>
            <person name="Magnuson J.K."/>
            <person name="James T.Y."/>
            <person name="O'Malley M.A."/>
            <person name="Stajich J.E."/>
            <person name="Spatafora J.W."/>
            <person name="Visel A."/>
            <person name="Grigoriev I.V."/>
        </authorList>
    </citation>
    <scope>NUCLEOTIDE SEQUENCE [LARGE SCALE GENOMIC DNA]</scope>
    <source>
        <strain evidence="6 7">CBS 129021</strain>
    </source>
</reference>
<feature type="domain" description="Ketosynthase family 3 (KS3)" evidence="5">
    <location>
        <begin position="1"/>
        <end position="286"/>
    </location>
</feature>
<evidence type="ECO:0000256" key="1">
    <source>
        <dbReference type="ARBA" id="ARBA00022450"/>
    </source>
</evidence>
<dbReference type="PANTHER" id="PTHR43775:SF21">
    <property type="entry name" value="NON-REDUCING POLYKETIDE SYNTHASE AUSA-RELATED"/>
    <property type="match status" value="1"/>
</dbReference>
<evidence type="ECO:0000256" key="4">
    <source>
        <dbReference type="RuleBase" id="RU003694"/>
    </source>
</evidence>
<sequence length="286" mass="29831">MAPNAIAVVGVGCKFPGADSHPRNTEKTVYHGNYLDDLESFDNRFFKKSGREAASMDPQQRLLFEVSYQALESSGFFGPREPDLDVGCFIGVCASDYNDNVASHSSNAFSALGTLRAFVPGRVSHFFGLSGPSVALDTACSSSAVAIDAACEAILHGDCKSAIAGGVSVFTSPFFYQNLAAASFLSPTGASKSFDASADGYCRGEGVGLVVLKRLSQAVADGDTVLGTILATSVRQSSNKVPITVPYSPSQTVLYRKLLSTAGIAAEDVTYVEAHGTGTPVGDPTL</sequence>
<protein>
    <submittedName>
        <fullName evidence="6">Thiolase-like protein</fullName>
    </submittedName>
</protein>
<evidence type="ECO:0000256" key="3">
    <source>
        <dbReference type="ARBA" id="ARBA00022679"/>
    </source>
</evidence>
<evidence type="ECO:0000313" key="7">
    <source>
        <dbReference type="Proteomes" id="UP000193689"/>
    </source>
</evidence>
<dbReference type="SUPFAM" id="SSF53901">
    <property type="entry name" value="Thiolase-like"/>
    <property type="match status" value="1"/>
</dbReference>
<dbReference type="Gene3D" id="3.40.47.10">
    <property type="match status" value="1"/>
</dbReference>
<dbReference type="InParanoid" id="A0A1Y2E5M6"/>
<gene>
    <name evidence="6" type="ORF">BCR38DRAFT_511952</name>
</gene>
<evidence type="ECO:0000256" key="2">
    <source>
        <dbReference type="ARBA" id="ARBA00022553"/>
    </source>
</evidence>
<dbReference type="InterPro" id="IPR018201">
    <property type="entry name" value="Ketoacyl_synth_AS"/>
</dbReference>
<accession>A0A1Y2E5M6</accession>
<dbReference type="OrthoDB" id="329835at2759"/>
<dbReference type="GO" id="GO:0004315">
    <property type="term" value="F:3-oxoacyl-[acyl-carrier-protein] synthase activity"/>
    <property type="evidence" value="ECO:0007669"/>
    <property type="project" value="InterPro"/>
</dbReference>
<dbReference type="Proteomes" id="UP000193689">
    <property type="component" value="Unassembled WGS sequence"/>
</dbReference>
<dbReference type="PROSITE" id="PS00606">
    <property type="entry name" value="KS3_1"/>
    <property type="match status" value="1"/>
</dbReference>
<dbReference type="InterPro" id="IPR016039">
    <property type="entry name" value="Thiolase-like"/>
</dbReference>
<dbReference type="GeneID" id="63781253"/>
<dbReference type="PROSITE" id="PS52004">
    <property type="entry name" value="KS3_2"/>
    <property type="match status" value="1"/>
</dbReference>
<dbReference type="CDD" id="cd00833">
    <property type="entry name" value="PKS"/>
    <property type="match status" value="1"/>
</dbReference>
<name>A0A1Y2E5M6_9PEZI</name>
<evidence type="ECO:0000313" key="6">
    <source>
        <dbReference type="EMBL" id="ORY66165.1"/>
    </source>
</evidence>
<dbReference type="AlphaFoldDB" id="A0A1Y2E5M6"/>
<keyword evidence="7" id="KW-1185">Reference proteome</keyword>
<organism evidence="6 7">
    <name type="scientific">Pseudomassariella vexata</name>
    <dbReference type="NCBI Taxonomy" id="1141098"/>
    <lineage>
        <taxon>Eukaryota</taxon>
        <taxon>Fungi</taxon>
        <taxon>Dikarya</taxon>
        <taxon>Ascomycota</taxon>
        <taxon>Pezizomycotina</taxon>
        <taxon>Sordariomycetes</taxon>
        <taxon>Xylariomycetidae</taxon>
        <taxon>Amphisphaeriales</taxon>
        <taxon>Pseudomassariaceae</taxon>
        <taxon>Pseudomassariella</taxon>
    </lineage>
</organism>
<dbReference type="EMBL" id="MCFJ01000005">
    <property type="protein sequence ID" value="ORY66165.1"/>
    <property type="molecule type" value="Genomic_DNA"/>
</dbReference>
<dbReference type="InterPro" id="IPR020841">
    <property type="entry name" value="PKS_Beta-ketoAc_synthase_dom"/>
</dbReference>
<dbReference type="SMART" id="SM00825">
    <property type="entry name" value="PKS_KS"/>
    <property type="match status" value="1"/>
</dbReference>
<keyword evidence="2" id="KW-0597">Phosphoprotein</keyword>
<dbReference type="InterPro" id="IPR050091">
    <property type="entry name" value="PKS_NRPS_Biosynth_Enz"/>
</dbReference>
<keyword evidence="1" id="KW-0596">Phosphopantetheine</keyword>
<dbReference type="Pfam" id="PF00109">
    <property type="entry name" value="ketoacyl-synt"/>
    <property type="match status" value="1"/>
</dbReference>
<dbReference type="STRING" id="1141098.A0A1Y2E5M6"/>
<dbReference type="GO" id="GO:0004312">
    <property type="term" value="F:fatty acid synthase activity"/>
    <property type="evidence" value="ECO:0007669"/>
    <property type="project" value="TreeGrafter"/>
</dbReference>